<dbReference type="PROSITE" id="PS50879">
    <property type="entry name" value="RNASE_H_1"/>
    <property type="match status" value="1"/>
</dbReference>
<feature type="domain" description="RNase H type-1" evidence="1">
    <location>
        <begin position="1"/>
        <end position="92"/>
    </location>
</feature>
<proteinExistence type="predicted"/>
<dbReference type="GO" id="GO:0003676">
    <property type="term" value="F:nucleic acid binding"/>
    <property type="evidence" value="ECO:0007669"/>
    <property type="project" value="InterPro"/>
</dbReference>
<dbReference type="InterPro" id="IPR002156">
    <property type="entry name" value="RNaseH_domain"/>
</dbReference>
<evidence type="ECO:0000313" key="2">
    <source>
        <dbReference type="EMBL" id="CAG6675106.1"/>
    </source>
</evidence>
<sequence length="202" mass="23011">MTEKLQLSKSPFEHLMCRLHQFQKIVILSDSKAAIQAIVNLNDSPSIQIREIRTTIKQLGKLNKLIALQWIPSHCGLHGNEKADYLAKKGTQIMNTSVCKPSFESVKRLVKSRSKENYNKWIRAPDIIPNLPRKASVANFRLLTGHDYLSQHLHRIGIKDSPNCPLCPLNSPMNQSHLNSCPAMEASSTIEEKYWDARRKMV</sequence>
<organism evidence="2">
    <name type="scientific">Cacopsylla melanoneura</name>
    <dbReference type="NCBI Taxonomy" id="428564"/>
    <lineage>
        <taxon>Eukaryota</taxon>
        <taxon>Metazoa</taxon>
        <taxon>Ecdysozoa</taxon>
        <taxon>Arthropoda</taxon>
        <taxon>Hexapoda</taxon>
        <taxon>Insecta</taxon>
        <taxon>Pterygota</taxon>
        <taxon>Neoptera</taxon>
        <taxon>Paraneoptera</taxon>
        <taxon>Hemiptera</taxon>
        <taxon>Sternorrhyncha</taxon>
        <taxon>Psylloidea</taxon>
        <taxon>Psyllidae</taxon>
        <taxon>Psyllinae</taxon>
        <taxon>Cacopsylla</taxon>
    </lineage>
</organism>
<dbReference type="Gene3D" id="3.30.420.10">
    <property type="entry name" value="Ribonuclease H-like superfamily/Ribonuclease H"/>
    <property type="match status" value="1"/>
</dbReference>
<protein>
    <recommendedName>
        <fullName evidence="1">RNase H type-1 domain-containing protein</fullName>
    </recommendedName>
</protein>
<name>A0A8D8SUV2_9HEMI</name>
<dbReference type="SUPFAM" id="SSF53098">
    <property type="entry name" value="Ribonuclease H-like"/>
    <property type="match status" value="1"/>
</dbReference>
<dbReference type="InterPro" id="IPR036397">
    <property type="entry name" value="RNaseH_sf"/>
</dbReference>
<dbReference type="InterPro" id="IPR012337">
    <property type="entry name" value="RNaseH-like_sf"/>
</dbReference>
<reference evidence="2" key="1">
    <citation type="submission" date="2021-05" db="EMBL/GenBank/DDBJ databases">
        <authorList>
            <person name="Alioto T."/>
            <person name="Alioto T."/>
            <person name="Gomez Garrido J."/>
        </authorList>
    </citation>
    <scope>NUCLEOTIDE SEQUENCE</scope>
</reference>
<dbReference type="Pfam" id="PF00075">
    <property type="entry name" value="RNase_H"/>
    <property type="match status" value="1"/>
</dbReference>
<dbReference type="CDD" id="cd09276">
    <property type="entry name" value="Rnase_HI_RT_non_LTR"/>
    <property type="match status" value="1"/>
</dbReference>
<evidence type="ECO:0000259" key="1">
    <source>
        <dbReference type="PROSITE" id="PS50879"/>
    </source>
</evidence>
<accession>A0A8D8SUV2</accession>
<dbReference type="AlphaFoldDB" id="A0A8D8SUV2"/>
<dbReference type="EMBL" id="HBUF01235625">
    <property type="protein sequence ID" value="CAG6675106.1"/>
    <property type="molecule type" value="Transcribed_RNA"/>
</dbReference>
<dbReference type="GO" id="GO:0004523">
    <property type="term" value="F:RNA-DNA hybrid ribonuclease activity"/>
    <property type="evidence" value="ECO:0007669"/>
    <property type="project" value="InterPro"/>
</dbReference>